<dbReference type="Proteomes" id="UP000011701">
    <property type="component" value="Chromosome"/>
</dbReference>
<name>A0A0F6MPY8_TREDN</name>
<protein>
    <recommendedName>
        <fullName evidence="2">Helix-turn-helix domain-containing protein</fullName>
    </recommendedName>
</protein>
<accession>A0A0F6MPY8</accession>
<sequence>MTTNEVAAKAGCSTIAARKWALENGVSYAGSDRAKIYLWSEEDYERFLKRPKPGKRAKIVDNS</sequence>
<organism evidence="1">
    <name type="scientific">Treponema denticola OTK</name>
    <dbReference type="NCBI Taxonomy" id="999434"/>
    <lineage>
        <taxon>Bacteria</taxon>
        <taxon>Pseudomonadati</taxon>
        <taxon>Spirochaetota</taxon>
        <taxon>Spirochaetia</taxon>
        <taxon>Spirochaetales</taxon>
        <taxon>Treponemataceae</taxon>
        <taxon>Treponema</taxon>
    </lineage>
</organism>
<evidence type="ECO:0008006" key="2">
    <source>
        <dbReference type="Google" id="ProtNLM"/>
    </source>
</evidence>
<dbReference type="PATRIC" id="fig|999434.4.peg.466"/>
<evidence type="ECO:0000313" key="1">
    <source>
        <dbReference type="EMBL" id="EMB23307.1"/>
    </source>
</evidence>
<proteinExistence type="predicted"/>
<dbReference type="RefSeq" id="WP_002690681.1">
    <property type="nucleotide sequence ID" value="NZ_CM001797.1"/>
</dbReference>
<dbReference type="EMBL" id="AGDY01000004">
    <property type="protein sequence ID" value="EMB23307.1"/>
    <property type="molecule type" value="Genomic_DNA"/>
</dbReference>
<comment type="caution">
    <text evidence="1">The sequence shown here is derived from an EMBL/GenBank/DDBJ whole genome shotgun (WGS) entry which is preliminary data.</text>
</comment>
<gene>
    <name evidence="1" type="ORF">HMPREF9723_00445</name>
</gene>
<dbReference type="AlphaFoldDB" id="A0A0F6MPY8"/>
<reference evidence="1" key="1">
    <citation type="submission" date="2012-01" db="EMBL/GenBank/DDBJ databases">
        <title>The Genome Sequence of Treponema denticola OTK.</title>
        <authorList>
            <consortium name="The Broad Institute Genome Sequencing Platform"/>
            <person name="Earl A."/>
            <person name="Ward D."/>
            <person name="Feldgarden M."/>
            <person name="Gevers D."/>
            <person name="Blanton J.M."/>
            <person name="Fenno C.J."/>
            <person name="Baranova O.V."/>
            <person name="Mathney J."/>
            <person name="Dewhirst F.E."/>
            <person name="Izard J."/>
            <person name="Young S.K."/>
            <person name="Zeng Q."/>
            <person name="Gargeya S."/>
            <person name="Fitzgerald M."/>
            <person name="Haas B."/>
            <person name="Abouelleil A."/>
            <person name="Alvarado L."/>
            <person name="Arachchi H.M."/>
            <person name="Berlin A."/>
            <person name="Chapman S.B."/>
            <person name="Gearin G."/>
            <person name="Goldberg J."/>
            <person name="Griggs A."/>
            <person name="Gujja S."/>
            <person name="Hansen M."/>
            <person name="Heiman D."/>
            <person name="Howarth C."/>
            <person name="Larimer J."/>
            <person name="Lui A."/>
            <person name="MacDonald P.J.P."/>
            <person name="McCowen C."/>
            <person name="Montmayeur A."/>
            <person name="Murphy C."/>
            <person name="Neiman D."/>
            <person name="Pearson M."/>
            <person name="Priest M."/>
            <person name="Roberts A."/>
            <person name="Saif S."/>
            <person name="Shea T."/>
            <person name="Sisk P."/>
            <person name="Stolte C."/>
            <person name="Sykes S."/>
            <person name="Wortman J."/>
            <person name="Nusbaum C."/>
            <person name="Birren B."/>
        </authorList>
    </citation>
    <scope>NUCLEOTIDE SEQUENCE [LARGE SCALE GENOMIC DNA]</scope>
    <source>
        <strain evidence="1">OTK</strain>
    </source>
</reference>
<dbReference type="HOGENOM" id="CLU_2884599_0_0_12"/>